<dbReference type="SUPFAM" id="SSF51735">
    <property type="entry name" value="NAD(P)-binding Rossmann-fold domains"/>
    <property type="match status" value="1"/>
</dbReference>
<feature type="domain" description="NAD-dependent epimerase/dehydratase" evidence="3">
    <location>
        <begin position="6"/>
        <end position="269"/>
    </location>
</feature>
<comment type="caution">
    <text evidence="4">The sequence shown here is derived from an EMBL/GenBank/DDBJ whole genome shotgun (WGS) entry which is preliminary data.</text>
</comment>
<comment type="pathway">
    <text evidence="1">Bacterial outer membrane biogenesis; LPS O-antigen biosynthesis.</text>
</comment>
<dbReference type="PROSITE" id="PS51257">
    <property type="entry name" value="PROKAR_LIPOPROTEIN"/>
    <property type="match status" value="1"/>
</dbReference>
<organism evidence="4 5">
    <name type="scientific">Mesorhizobium kowhaii</name>
    <dbReference type="NCBI Taxonomy" id="1300272"/>
    <lineage>
        <taxon>Bacteria</taxon>
        <taxon>Pseudomonadati</taxon>
        <taxon>Pseudomonadota</taxon>
        <taxon>Alphaproteobacteria</taxon>
        <taxon>Hyphomicrobiales</taxon>
        <taxon>Phyllobacteriaceae</taxon>
        <taxon>Mesorhizobium</taxon>
    </lineage>
</organism>
<dbReference type="AlphaFoldDB" id="A0A2W7CG94"/>
<gene>
    <name evidence="4" type="ORF">B5V02_00635</name>
</gene>
<dbReference type="PANTHER" id="PTHR43000">
    <property type="entry name" value="DTDP-D-GLUCOSE 4,6-DEHYDRATASE-RELATED"/>
    <property type="match status" value="1"/>
</dbReference>
<reference evidence="5" key="1">
    <citation type="submission" date="2017-03" db="EMBL/GenBank/DDBJ databases">
        <authorList>
            <person name="Safronova V.I."/>
            <person name="Sazanova A.L."/>
            <person name="Chirak E.R."/>
        </authorList>
    </citation>
    <scope>NUCLEOTIDE SEQUENCE [LARGE SCALE GENOMIC DNA]</scope>
    <source>
        <strain evidence="5">Ach-343</strain>
    </source>
</reference>
<dbReference type="OrthoDB" id="9801785at2"/>
<dbReference type="InterPro" id="IPR036291">
    <property type="entry name" value="NAD(P)-bd_dom_sf"/>
</dbReference>
<name>A0A2W7CG94_9HYPH</name>
<dbReference type="Pfam" id="PF01370">
    <property type="entry name" value="Epimerase"/>
    <property type="match status" value="1"/>
</dbReference>
<keyword evidence="5" id="KW-1185">Reference proteome</keyword>
<dbReference type="EMBL" id="MZXV01000004">
    <property type="protein sequence ID" value="PZV40428.1"/>
    <property type="molecule type" value="Genomic_DNA"/>
</dbReference>
<comment type="similarity">
    <text evidence="2">Belongs to the NAD(P)-dependent epimerase/dehydratase family.</text>
</comment>
<accession>A0A2W7CG94</accession>
<dbReference type="Gene3D" id="3.40.50.720">
    <property type="entry name" value="NAD(P)-binding Rossmann-like Domain"/>
    <property type="match status" value="1"/>
</dbReference>
<sequence>MSKTCVVTGGAGFIGCALSAKLADRFGRVIVIDSLHPQIHAERKRPAELDPRVELMVADVTEASTWAQALDTARPEIVVHLAAETGTGQSLTEASRHAIANVLGTTRMLDAFATASHVPERFVLASSRAVYGEGAWRSRNPGEVTYPGQRSKQQLERAEWDFPGLEPLPMDAEKTIPNPTSIYGATKLTQEQILRAWALSFGTTVNVLRLQNVYGPGQSLTNSYTGIVSLFIRMAKEGKSIPIYEDGDIGRDFVFIDDVAAAIDKATRTDLSQSFAYDVGTGSKTTVLDLARIIAKRYGAPEPHVNGMFRNGDVRCAVANIDRTVRELEWRPLKSVDEGIGQLSEWIDSQLG</sequence>
<proteinExistence type="inferred from homology"/>
<evidence type="ECO:0000313" key="5">
    <source>
        <dbReference type="Proteomes" id="UP000248616"/>
    </source>
</evidence>
<dbReference type="InterPro" id="IPR001509">
    <property type="entry name" value="Epimerase_deHydtase"/>
</dbReference>
<evidence type="ECO:0000256" key="2">
    <source>
        <dbReference type="ARBA" id="ARBA00007637"/>
    </source>
</evidence>
<dbReference type="Proteomes" id="UP000248616">
    <property type="component" value="Unassembled WGS sequence"/>
</dbReference>
<protein>
    <submittedName>
        <fullName evidence="4">NAD-dependent dehydratase</fullName>
    </submittedName>
</protein>
<evidence type="ECO:0000259" key="3">
    <source>
        <dbReference type="Pfam" id="PF01370"/>
    </source>
</evidence>
<evidence type="ECO:0000313" key="4">
    <source>
        <dbReference type="EMBL" id="PZV40428.1"/>
    </source>
</evidence>
<dbReference type="RefSeq" id="WP_111542359.1">
    <property type="nucleotide sequence ID" value="NZ_MZXV01000004.1"/>
</dbReference>
<evidence type="ECO:0000256" key="1">
    <source>
        <dbReference type="ARBA" id="ARBA00005125"/>
    </source>
</evidence>